<keyword evidence="4" id="KW-1185">Reference proteome</keyword>
<reference evidence="3 4" key="1">
    <citation type="submission" date="2024-01" db="EMBL/GenBank/DDBJ databases">
        <title>Complete genome of Cladobotryum mycophilum ATHUM6906.</title>
        <authorList>
            <person name="Christinaki A.C."/>
            <person name="Myridakis A.I."/>
            <person name="Kouvelis V.N."/>
        </authorList>
    </citation>
    <scope>NUCLEOTIDE SEQUENCE [LARGE SCALE GENOMIC DNA]</scope>
    <source>
        <strain evidence="3 4">ATHUM6906</strain>
    </source>
</reference>
<organism evidence="3 4">
    <name type="scientific">Cladobotryum mycophilum</name>
    <dbReference type="NCBI Taxonomy" id="491253"/>
    <lineage>
        <taxon>Eukaryota</taxon>
        <taxon>Fungi</taxon>
        <taxon>Dikarya</taxon>
        <taxon>Ascomycota</taxon>
        <taxon>Pezizomycotina</taxon>
        <taxon>Sordariomycetes</taxon>
        <taxon>Hypocreomycetidae</taxon>
        <taxon>Hypocreales</taxon>
        <taxon>Hypocreaceae</taxon>
        <taxon>Cladobotryum</taxon>
    </lineage>
</organism>
<dbReference type="Proteomes" id="UP001338125">
    <property type="component" value="Unassembled WGS sequence"/>
</dbReference>
<evidence type="ECO:0000256" key="2">
    <source>
        <dbReference type="SAM" id="Phobius"/>
    </source>
</evidence>
<evidence type="ECO:0000313" key="3">
    <source>
        <dbReference type="EMBL" id="KAK5991444.1"/>
    </source>
</evidence>
<feature type="region of interest" description="Disordered" evidence="1">
    <location>
        <begin position="1"/>
        <end position="20"/>
    </location>
</feature>
<comment type="caution">
    <text evidence="3">The sequence shown here is derived from an EMBL/GenBank/DDBJ whole genome shotgun (WGS) entry which is preliminary data.</text>
</comment>
<feature type="compositionally biased region" description="Polar residues" evidence="1">
    <location>
        <begin position="11"/>
        <end position="20"/>
    </location>
</feature>
<sequence>MDPSTHLDGPSQKQGDNSGHSAQGYYYGPVFYEQVPPPIPPSARRKKVKICLVILLSFIVVAVIILAVAAGLLVSRARHRISSNDRGQDQGPKPTTAITGQLDFPVLYPNVAFKSGLGCHAAWDALNSVPCHDRLFDRGADNGTFRLMGWDPMYYIPKICTTDCQSALKQARDQLSSKCSSADQFIVDGYQGMFDAKWLEAGPIAAVETLLRRTDYVCRASPTGDSDYQYCPVEMYERFSVTDGMNANLNGISDFIDTTNNKRVEMGRWVTGTKGTNKYSYNYHYQVRQQSYGPGEGETSCDWCTFNFLNHTLTSWTDGAVLNPDDKQPVSLPEFIRQVKKAGDRCAPTDSWDKIYEEAIIHYQSVGVLSKGWDEKLPSASS</sequence>
<feature type="transmembrane region" description="Helical" evidence="2">
    <location>
        <begin position="50"/>
        <end position="74"/>
    </location>
</feature>
<keyword evidence="2" id="KW-1133">Transmembrane helix</keyword>
<evidence type="ECO:0000256" key="1">
    <source>
        <dbReference type="SAM" id="MobiDB-lite"/>
    </source>
</evidence>
<accession>A0ABR0SHF7</accession>
<proteinExistence type="predicted"/>
<dbReference type="EMBL" id="JAVFKD010000014">
    <property type="protein sequence ID" value="KAK5991444.1"/>
    <property type="molecule type" value="Genomic_DNA"/>
</dbReference>
<evidence type="ECO:0000313" key="4">
    <source>
        <dbReference type="Proteomes" id="UP001338125"/>
    </source>
</evidence>
<name>A0ABR0SHF7_9HYPO</name>
<keyword evidence="2" id="KW-0472">Membrane</keyword>
<keyword evidence="2" id="KW-0812">Transmembrane</keyword>
<protein>
    <submittedName>
        <fullName evidence="3">Uncharacterized protein</fullName>
    </submittedName>
</protein>
<gene>
    <name evidence="3" type="ORF">PT974_09726</name>
</gene>